<dbReference type="Proteomes" id="UP001233999">
    <property type="component" value="Unassembled WGS sequence"/>
</dbReference>
<gene>
    <name evidence="1" type="ORF">L9F63_012224</name>
</gene>
<organism evidence="1 2">
    <name type="scientific">Diploptera punctata</name>
    <name type="common">Pacific beetle cockroach</name>
    <dbReference type="NCBI Taxonomy" id="6984"/>
    <lineage>
        <taxon>Eukaryota</taxon>
        <taxon>Metazoa</taxon>
        <taxon>Ecdysozoa</taxon>
        <taxon>Arthropoda</taxon>
        <taxon>Hexapoda</taxon>
        <taxon>Insecta</taxon>
        <taxon>Pterygota</taxon>
        <taxon>Neoptera</taxon>
        <taxon>Polyneoptera</taxon>
        <taxon>Dictyoptera</taxon>
        <taxon>Blattodea</taxon>
        <taxon>Blaberoidea</taxon>
        <taxon>Blaberidae</taxon>
        <taxon>Diplopterinae</taxon>
        <taxon>Diploptera</taxon>
    </lineage>
</organism>
<reference evidence="1" key="1">
    <citation type="journal article" date="2023" name="IScience">
        <title>Live-bearing cockroach genome reveals convergent evolutionary mechanisms linked to viviparity in insects and beyond.</title>
        <authorList>
            <person name="Fouks B."/>
            <person name="Harrison M.C."/>
            <person name="Mikhailova A.A."/>
            <person name="Marchal E."/>
            <person name="English S."/>
            <person name="Carruthers M."/>
            <person name="Jennings E.C."/>
            <person name="Chiamaka E.L."/>
            <person name="Frigard R.A."/>
            <person name="Pippel M."/>
            <person name="Attardo G.M."/>
            <person name="Benoit J.B."/>
            <person name="Bornberg-Bauer E."/>
            <person name="Tobe S.S."/>
        </authorList>
    </citation>
    <scope>NUCLEOTIDE SEQUENCE</scope>
    <source>
        <strain evidence="1">Stay&amp;Tobe</strain>
    </source>
</reference>
<dbReference type="EMBL" id="JASPKZ010001963">
    <property type="protein sequence ID" value="KAJ9596748.1"/>
    <property type="molecule type" value="Genomic_DNA"/>
</dbReference>
<keyword evidence="2" id="KW-1185">Reference proteome</keyword>
<comment type="caution">
    <text evidence="1">The sequence shown here is derived from an EMBL/GenBank/DDBJ whole genome shotgun (WGS) entry which is preliminary data.</text>
</comment>
<proteinExistence type="predicted"/>
<feature type="non-terminal residue" evidence="1">
    <location>
        <position position="1"/>
    </location>
</feature>
<protein>
    <submittedName>
        <fullName evidence="1">Uncharacterized protein</fullName>
    </submittedName>
</protein>
<evidence type="ECO:0000313" key="1">
    <source>
        <dbReference type="EMBL" id="KAJ9596748.1"/>
    </source>
</evidence>
<feature type="non-terminal residue" evidence="1">
    <location>
        <position position="57"/>
    </location>
</feature>
<reference evidence="1" key="2">
    <citation type="submission" date="2023-05" db="EMBL/GenBank/DDBJ databases">
        <authorList>
            <person name="Fouks B."/>
        </authorList>
    </citation>
    <scope>NUCLEOTIDE SEQUENCE</scope>
    <source>
        <strain evidence="1">Stay&amp;Tobe</strain>
        <tissue evidence="1">Testes</tissue>
    </source>
</reference>
<dbReference type="AlphaFoldDB" id="A0AAD8ACT1"/>
<name>A0AAD8ACT1_DIPPU</name>
<sequence length="57" mass="6894">PSAIRADLLRKICRELTNTMYFNDTSLCVGRMFERIRHYLTRRPLIRSLIRFTEYSV</sequence>
<accession>A0AAD8ACT1</accession>
<evidence type="ECO:0000313" key="2">
    <source>
        <dbReference type="Proteomes" id="UP001233999"/>
    </source>
</evidence>